<dbReference type="Proteomes" id="UP001597101">
    <property type="component" value="Unassembled WGS sequence"/>
</dbReference>
<dbReference type="InterPro" id="IPR038765">
    <property type="entry name" value="Papain-like_cys_pep_sf"/>
</dbReference>
<organism evidence="3 4">
    <name type="scientific">Pseudahrensia aquimaris</name>
    <dbReference type="NCBI Taxonomy" id="744461"/>
    <lineage>
        <taxon>Bacteria</taxon>
        <taxon>Pseudomonadati</taxon>
        <taxon>Pseudomonadota</taxon>
        <taxon>Alphaproteobacteria</taxon>
        <taxon>Hyphomicrobiales</taxon>
        <taxon>Ahrensiaceae</taxon>
        <taxon>Pseudahrensia</taxon>
    </lineage>
</organism>
<keyword evidence="4" id="KW-1185">Reference proteome</keyword>
<dbReference type="SMART" id="SM00460">
    <property type="entry name" value="TGc"/>
    <property type="match status" value="1"/>
</dbReference>
<dbReference type="InterPro" id="IPR002931">
    <property type="entry name" value="Transglutaminase-like"/>
</dbReference>
<dbReference type="EMBL" id="JBHTJV010000002">
    <property type="protein sequence ID" value="MFD0914902.1"/>
    <property type="molecule type" value="Genomic_DNA"/>
</dbReference>
<evidence type="ECO:0000313" key="3">
    <source>
        <dbReference type="EMBL" id="MFD0914902.1"/>
    </source>
</evidence>
<feature type="region of interest" description="Disordered" evidence="1">
    <location>
        <begin position="1"/>
        <end position="31"/>
    </location>
</feature>
<proteinExistence type="predicted"/>
<protein>
    <submittedName>
        <fullName evidence="3">Transglutaminase family protein</fullName>
    </submittedName>
</protein>
<dbReference type="Gene3D" id="2.60.40.2250">
    <property type="match status" value="1"/>
</dbReference>
<gene>
    <name evidence="3" type="ORF">ACFQ14_00615</name>
</gene>
<comment type="caution">
    <text evidence="3">The sequence shown here is derived from an EMBL/GenBank/DDBJ whole genome shotgun (WGS) entry which is preliminary data.</text>
</comment>
<feature type="domain" description="Transglutaminase-like" evidence="2">
    <location>
        <begin position="190"/>
        <end position="250"/>
    </location>
</feature>
<evidence type="ECO:0000313" key="4">
    <source>
        <dbReference type="Proteomes" id="UP001597101"/>
    </source>
</evidence>
<evidence type="ECO:0000256" key="1">
    <source>
        <dbReference type="SAM" id="MobiDB-lite"/>
    </source>
</evidence>
<dbReference type="Gene3D" id="3.10.620.30">
    <property type="match status" value="1"/>
</dbReference>
<sequence>MREPLQPVKPRNALQPVNPKPVSLQPRNHTQSQTVEIEVTLDYVLPSPCMILMQIEATNDAVQTVLDAKLHIEGSPKTSVMAAHDGIGLRRWIEASRVLDCTYQAKVAVARKEPDIGSLKANSLNEISGNTTAYLFPSRYCPLDPFFSFVETTFGSVPSGAMVNDMAGWIAQNLTYDANATTPTTTAQETFTSRRGVCRDFSHVLIAFCRAASIPARIASVYGPDVNPQDFHAIVEVFLEGHWHMVDPTGMARSNNTVRLGIGRDATDIAFLTGFGAMQLRHQSVSVRQSAPIRAPEPTSC</sequence>
<evidence type="ECO:0000259" key="2">
    <source>
        <dbReference type="SMART" id="SM00460"/>
    </source>
</evidence>
<dbReference type="SUPFAM" id="SSF54001">
    <property type="entry name" value="Cysteine proteinases"/>
    <property type="match status" value="1"/>
</dbReference>
<name>A0ABW3FBF9_9HYPH</name>
<reference evidence="4" key="1">
    <citation type="journal article" date="2019" name="Int. J. Syst. Evol. Microbiol.">
        <title>The Global Catalogue of Microorganisms (GCM) 10K type strain sequencing project: providing services to taxonomists for standard genome sequencing and annotation.</title>
        <authorList>
            <consortium name="The Broad Institute Genomics Platform"/>
            <consortium name="The Broad Institute Genome Sequencing Center for Infectious Disease"/>
            <person name="Wu L."/>
            <person name="Ma J."/>
        </authorList>
    </citation>
    <scope>NUCLEOTIDE SEQUENCE [LARGE SCALE GENOMIC DNA]</scope>
    <source>
        <strain evidence="4">CCUG 60023</strain>
    </source>
</reference>
<accession>A0ABW3FBF9</accession>
<dbReference type="PANTHER" id="PTHR33490">
    <property type="entry name" value="BLR5614 PROTEIN-RELATED"/>
    <property type="match status" value="1"/>
</dbReference>
<dbReference type="PANTHER" id="PTHR33490:SF12">
    <property type="entry name" value="BLL5557 PROTEIN"/>
    <property type="match status" value="1"/>
</dbReference>
<dbReference type="Pfam" id="PF01841">
    <property type="entry name" value="Transglut_core"/>
    <property type="match status" value="1"/>
</dbReference>
<dbReference type="RefSeq" id="WP_377210759.1">
    <property type="nucleotide sequence ID" value="NZ_JBHTJV010000002.1"/>
</dbReference>